<feature type="chain" id="PRO_5027946414" evidence="5">
    <location>
        <begin position="20"/>
        <end position="624"/>
    </location>
</feature>
<evidence type="ECO:0000256" key="2">
    <source>
        <dbReference type="ARBA" id="ARBA00022741"/>
    </source>
</evidence>
<organism evidence="7 8">
    <name type="scientific">Carassius auratus</name>
    <name type="common">Goldfish</name>
    <dbReference type="NCBI Taxonomy" id="7957"/>
    <lineage>
        <taxon>Eukaryota</taxon>
        <taxon>Metazoa</taxon>
        <taxon>Chordata</taxon>
        <taxon>Craniata</taxon>
        <taxon>Vertebrata</taxon>
        <taxon>Euteleostomi</taxon>
        <taxon>Actinopterygii</taxon>
        <taxon>Neopterygii</taxon>
        <taxon>Teleostei</taxon>
        <taxon>Ostariophysi</taxon>
        <taxon>Cypriniformes</taxon>
        <taxon>Cyprinidae</taxon>
        <taxon>Cyprininae</taxon>
        <taxon>Carassius</taxon>
    </lineage>
</organism>
<proteinExistence type="inferred from homology"/>
<sequence length="624" mass="70812">MFIFQFIIILIVLGLKSRTFRIIDKRHLNMQESGTGKQHRHTTGWNETKVKLKIKSERHRSSSSSTPDTVKMATGPLPPTEMSAISSSSDDEVIRILLMGRKGSGKSSSGNTILGGKKLKLKKQDAEVCDAVANVGEKQVYVIDCPDLLDPDLSKERLKEMKDQMFSRCSAGLSSVLFTVPLEKPLENEEEILDFMKGLFGPEVQKYIMILFTHEDELEELDEPQTIDEYLQYHADLQRLVTECGGKFHCFNNKSKSDDQVQELLQKIEGMKQENRGKFSMERMKRSESKDIVTNFSEGSSVDEDPDDIQIPERKNHIRLVLLGKTGAGKSATGNTIIGKRVFKSTLSSNSETKQCNSETSERMGKNISVIDTPGIYDNELSNQEVIKELVKCIAYASPGPHAFIIVIRVGRFTEEEKNTIKELKEVFGEKIEKYAMVLFTHKDQLDRDKKTIAEFLQKSDPDLKNLVQSCGNRFFCLDNKSSSYSQIKDLLSKIEMMVNENGGHFTNDLFDGTEKYIREIQKQKLREKVEHFKRKQKGGILTEWQTMYWSLAEQSRQEALHVMVGEVYIESTARLIGKVVVTSEEEESTIKEAESLGISRREAVELAVRTTGNLLQQKLCSIQ</sequence>
<keyword evidence="7" id="KW-1185">Reference proteome</keyword>
<dbReference type="FunFam" id="3.40.50.300:FF:000366">
    <property type="entry name" value="GTPase, IMAP family member 2"/>
    <property type="match status" value="1"/>
</dbReference>
<evidence type="ECO:0000256" key="4">
    <source>
        <dbReference type="SAM" id="MobiDB-lite"/>
    </source>
</evidence>
<feature type="domain" description="AIG1-type G" evidence="6">
    <location>
        <begin position="315"/>
        <end position="515"/>
    </location>
</feature>
<dbReference type="InterPro" id="IPR045058">
    <property type="entry name" value="GIMA/IAN/Toc"/>
</dbReference>
<gene>
    <name evidence="8" type="primary">LOC113067380</name>
</gene>
<feature type="region of interest" description="Disordered" evidence="4">
    <location>
        <begin position="56"/>
        <end position="85"/>
    </location>
</feature>
<dbReference type="InterPro" id="IPR027417">
    <property type="entry name" value="P-loop_NTPase"/>
</dbReference>
<dbReference type="PROSITE" id="PS51720">
    <property type="entry name" value="G_AIG1"/>
    <property type="match status" value="2"/>
</dbReference>
<dbReference type="OrthoDB" id="8954335at2759"/>
<dbReference type="CDD" id="cd01852">
    <property type="entry name" value="AIG1"/>
    <property type="match status" value="1"/>
</dbReference>
<dbReference type="Pfam" id="PF04548">
    <property type="entry name" value="AIG1"/>
    <property type="match status" value="2"/>
</dbReference>
<reference evidence="8" key="1">
    <citation type="submission" date="2025-08" db="UniProtKB">
        <authorList>
            <consortium name="RefSeq"/>
        </authorList>
    </citation>
    <scope>IDENTIFICATION</scope>
    <source>
        <strain evidence="8">Wakin</strain>
        <tissue evidence="8">Muscle</tissue>
    </source>
</reference>
<feature type="domain" description="AIG1-type G" evidence="6">
    <location>
        <begin position="91"/>
        <end position="289"/>
    </location>
</feature>
<accession>A0A6P6MFT4</accession>
<dbReference type="PANTHER" id="PTHR10903:SF188">
    <property type="entry name" value="GTPASE IMAP FAMILY MEMBER 2-LIKE-RELATED"/>
    <property type="match status" value="1"/>
</dbReference>
<keyword evidence="3" id="KW-0342">GTP-binding</keyword>
<evidence type="ECO:0000256" key="3">
    <source>
        <dbReference type="ARBA" id="ARBA00023134"/>
    </source>
</evidence>
<dbReference type="GeneID" id="113067380"/>
<dbReference type="Gene3D" id="3.40.50.300">
    <property type="entry name" value="P-loop containing nucleotide triphosphate hydrolases"/>
    <property type="match status" value="2"/>
</dbReference>
<protein>
    <submittedName>
        <fullName evidence="8">GTPase IMAP family member 8-like isoform X1</fullName>
    </submittedName>
</protein>
<name>A0A6P6MFT4_CARAU</name>
<evidence type="ECO:0000256" key="1">
    <source>
        <dbReference type="ARBA" id="ARBA00008535"/>
    </source>
</evidence>
<dbReference type="InterPro" id="IPR006703">
    <property type="entry name" value="G_AIG1"/>
</dbReference>
<dbReference type="SUPFAM" id="SSF52540">
    <property type="entry name" value="P-loop containing nucleoside triphosphate hydrolases"/>
    <property type="match status" value="2"/>
</dbReference>
<keyword evidence="2" id="KW-0547">Nucleotide-binding</keyword>
<dbReference type="GO" id="GO:0005525">
    <property type="term" value="F:GTP binding"/>
    <property type="evidence" value="ECO:0007669"/>
    <property type="project" value="UniProtKB-KW"/>
</dbReference>
<keyword evidence="5" id="KW-0732">Signal</keyword>
<dbReference type="KEGG" id="caua:113067380"/>
<dbReference type="RefSeq" id="XP_026095545.1">
    <property type="nucleotide sequence ID" value="XM_026239760.1"/>
</dbReference>
<comment type="similarity">
    <text evidence="1">Belongs to the TRAFAC class TrmE-Era-EngA-EngB-Septin-like GTPase superfamily. AIG1/Toc34/Toc159-like paraseptin GTPase family. IAN subfamily.</text>
</comment>
<dbReference type="PANTHER" id="PTHR10903">
    <property type="entry name" value="GTPASE, IMAP FAMILY MEMBER-RELATED"/>
    <property type="match status" value="1"/>
</dbReference>
<dbReference type="Proteomes" id="UP000515129">
    <property type="component" value="Linkage group LG28B"/>
</dbReference>
<evidence type="ECO:0000313" key="8">
    <source>
        <dbReference type="RefSeq" id="XP_026095545.1"/>
    </source>
</evidence>
<evidence type="ECO:0000259" key="6">
    <source>
        <dbReference type="PROSITE" id="PS51720"/>
    </source>
</evidence>
<evidence type="ECO:0000256" key="5">
    <source>
        <dbReference type="SAM" id="SignalP"/>
    </source>
</evidence>
<dbReference type="AlphaFoldDB" id="A0A6P6MFT4"/>
<feature type="signal peptide" evidence="5">
    <location>
        <begin position="1"/>
        <end position="19"/>
    </location>
</feature>
<evidence type="ECO:0000313" key="7">
    <source>
        <dbReference type="Proteomes" id="UP000515129"/>
    </source>
</evidence>